<keyword evidence="3 6" id="KW-0012">Acyltransferase</keyword>
<dbReference type="FunFam" id="3.40.47.10:FF:000029">
    <property type="entry name" value="3-oxoacyl-[acyl-carrier-protein] synthase 1"/>
    <property type="match status" value="1"/>
</dbReference>
<evidence type="ECO:0000256" key="3">
    <source>
        <dbReference type="ARBA" id="ARBA00023315"/>
    </source>
</evidence>
<evidence type="ECO:0000256" key="1">
    <source>
        <dbReference type="ARBA" id="ARBA00008467"/>
    </source>
</evidence>
<dbReference type="PANTHER" id="PTHR11712">
    <property type="entry name" value="POLYKETIDE SYNTHASE-RELATED"/>
    <property type="match status" value="1"/>
</dbReference>
<dbReference type="CDD" id="cd00834">
    <property type="entry name" value="KAS_I_II"/>
    <property type="match status" value="1"/>
</dbReference>
<accession>A0A077M340</accession>
<evidence type="ECO:0000313" key="6">
    <source>
        <dbReference type="EMBL" id="CCH78590.1"/>
    </source>
</evidence>
<dbReference type="InterPro" id="IPR014031">
    <property type="entry name" value="Ketoacyl_synth_C"/>
</dbReference>
<dbReference type="PANTHER" id="PTHR11712:SF336">
    <property type="entry name" value="3-OXOACYL-[ACYL-CARRIER-PROTEIN] SYNTHASE, MITOCHONDRIAL"/>
    <property type="match status" value="1"/>
</dbReference>
<dbReference type="GO" id="GO:0030497">
    <property type="term" value="P:fatty acid elongation"/>
    <property type="evidence" value="ECO:0007669"/>
    <property type="project" value="UniProtKB-ARBA"/>
</dbReference>
<evidence type="ECO:0000313" key="7">
    <source>
        <dbReference type="Proteomes" id="UP000035721"/>
    </source>
</evidence>
<dbReference type="OrthoDB" id="9808669at2"/>
<dbReference type="AlphaFoldDB" id="A0A077M340"/>
<name>A0A077M340_9MICO</name>
<dbReference type="InterPro" id="IPR014030">
    <property type="entry name" value="Ketoacyl_synth_N"/>
</dbReference>
<dbReference type="GO" id="GO:0004315">
    <property type="term" value="F:3-oxoacyl-[acyl-carrier-protein] synthase activity"/>
    <property type="evidence" value="ECO:0007669"/>
    <property type="project" value="UniProtKB-EC"/>
</dbReference>
<dbReference type="Proteomes" id="UP000035721">
    <property type="component" value="Unassembled WGS sequence"/>
</dbReference>
<evidence type="ECO:0000256" key="2">
    <source>
        <dbReference type="ARBA" id="ARBA00022679"/>
    </source>
</evidence>
<dbReference type="SMART" id="SM00825">
    <property type="entry name" value="PKS_KS"/>
    <property type="match status" value="1"/>
</dbReference>
<gene>
    <name evidence="6" type="primary">kasA</name>
    <name evidence="6" type="ORF">BN12_3030002</name>
</gene>
<dbReference type="STRING" id="1194083.BN12_3030002"/>
<sequence>MDGHTSVVVTGLGATCPVGADVAELWEALLAGRSGVRRLDEPWAEELPVRIAAPVRHEPGDVLGAPVSRRLDRVQQLGLVAAREAWDDAGRPEVDPDRLAVVVGSGVGGFGTLLQQGRNLAERGSRGVSPYSLAMFMPDGPAVTIGLELGARAGVHTPVSACASGAEAIALALDLIRAGRADIVVCGGAEAAVHQLSIAGFSAIRALSGRGDRPSEASRPFDADRDGFVLGEGAAILVLESATHARGRGVVPYAELAGAGMSADSHHVVAPDPSGSGAARAMRTALADAGEEARAVVHVNAHATSTPLGDTAESLAINAALGPGCRPAVTATKSMTGHLLGAAGALEAIVTVLSAHEGLVPGTLNLDRLDTAIDLDVVTGTSRTIPAGLSLTNSFGFGGHNVCLAIRPLPTSAGVARSLPSRRVAYADDVAAA</sequence>
<evidence type="ECO:0000256" key="4">
    <source>
        <dbReference type="RuleBase" id="RU003694"/>
    </source>
</evidence>
<dbReference type="Pfam" id="PF02801">
    <property type="entry name" value="Ketoacyl-synt_C"/>
    <property type="match status" value="1"/>
</dbReference>
<protein>
    <submittedName>
        <fullName evidence="6">3-oxoacyl-(Acyl-carrier-protein) synthase 1</fullName>
        <ecNumber evidence="6">2.3.1.41</ecNumber>
    </submittedName>
</protein>
<dbReference type="Pfam" id="PF00109">
    <property type="entry name" value="ketoacyl-synt"/>
    <property type="match status" value="1"/>
</dbReference>
<dbReference type="InterPro" id="IPR016039">
    <property type="entry name" value="Thiolase-like"/>
</dbReference>
<dbReference type="EMBL" id="CAJB01000228">
    <property type="protein sequence ID" value="CCH78590.1"/>
    <property type="molecule type" value="Genomic_DNA"/>
</dbReference>
<comment type="similarity">
    <text evidence="1 4">Belongs to the thiolase-like superfamily. Beta-ketoacyl-ACP synthases family.</text>
</comment>
<feature type="domain" description="Ketosynthase family 3 (KS3)" evidence="5">
    <location>
        <begin position="4"/>
        <end position="408"/>
    </location>
</feature>
<dbReference type="FunFam" id="3.40.47.10:FF:000018">
    <property type="entry name" value="3-oxoacyl-[acyl-carrier-protein] synthase 2"/>
    <property type="match status" value="1"/>
</dbReference>
<dbReference type="SUPFAM" id="SSF53901">
    <property type="entry name" value="Thiolase-like"/>
    <property type="match status" value="2"/>
</dbReference>
<dbReference type="EC" id="2.3.1.41" evidence="6"/>
<comment type="caution">
    <text evidence="6">The sequence shown here is derived from an EMBL/GenBank/DDBJ whole genome shotgun (WGS) entry which is preliminary data.</text>
</comment>
<dbReference type="GO" id="GO:0005829">
    <property type="term" value="C:cytosol"/>
    <property type="evidence" value="ECO:0007669"/>
    <property type="project" value="TreeGrafter"/>
</dbReference>
<keyword evidence="2 4" id="KW-0808">Transferase</keyword>
<dbReference type="RefSeq" id="WP_083454820.1">
    <property type="nucleotide sequence ID" value="NZ_HF570958.1"/>
</dbReference>
<keyword evidence="7" id="KW-1185">Reference proteome</keyword>
<dbReference type="InterPro" id="IPR000794">
    <property type="entry name" value="Beta-ketoacyl_synthase"/>
</dbReference>
<dbReference type="Gene3D" id="3.40.47.10">
    <property type="match status" value="2"/>
</dbReference>
<proteinExistence type="inferred from homology"/>
<reference evidence="6 7" key="1">
    <citation type="journal article" date="2013" name="ISME J.">
        <title>A metabolic model for members of the genus Tetrasphaera involved in enhanced biological phosphorus removal.</title>
        <authorList>
            <person name="Kristiansen R."/>
            <person name="Nguyen H.T.T."/>
            <person name="Saunders A.M."/>
            <person name="Nielsen J.L."/>
            <person name="Wimmer R."/>
            <person name="Le V.Q."/>
            <person name="McIlroy S.J."/>
            <person name="Petrovski S."/>
            <person name="Seviour R.J."/>
            <person name="Calteau A."/>
            <person name="Nielsen K.L."/>
            <person name="Nielsen P.H."/>
        </authorList>
    </citation>
    <scope>NUCLEOTIDE SEQUENCE [LARGE SCALE GENOMIC DNA]</scope>
    <source>
        <strain evidence="6 7">T1-X7</strain>
    </source>
</reference>
<dbReference type="NCBIfam" id="NF005589">
    <property type="entry name" value="PRK07314.1"/>
    <property type="match status" value="1"/>
</dbReference>
<organism evidence="6 7">
    <name type="scientific">Nostocoides japonicum T1-X7</name>
    <dbReference type="NCBI Taxonomy" id="1194083"/>
    <lineage>
        <taxon>Bacteria</taxon>
        <taxon>Bacillati</taxon>
        <taxon>Actinomycetota</taxon>
        <taxon>Actinomycetes</taxon>
        <taxon>Micrococcales</taxon>
        <taxon>Intrasporangiaceae</taxon>
        <taxon>Nostocoides</taxon>
    </lineage>
</organism>
<dbReference type="PROSITE" id="PS52004">
    <property type="entry name" value="KS3_2"/>
    <property type="match status" value="1"/>
</dbReference>
<evidence type="ECO:0000259" key="5">
    <source>
        <dbReference type="PROSITE" id="PS52004"/>
    </source>
</evidence>
<dbReference type="InterPro" id="IPR020841">
    <property type="entry name" value="PKS_Beta-ketoAc_synthase_dom"/>
</dbReference>